<dbReference type="AlphaFoldDB" id="A0A8X6P033"/>
<dbReference type="EMBL" id="BMAW01110765">
    <property type="protein sequence ID" value="GFT44823.1"/>
    <property type="molecule type" value="Genomic_DNA"/>
</dbReference>
<keyword evidence="1" id="KW-0808">Transferase</keyword>
<dbReference type="InterPro" id="IPR015422">
    <property type="entry name" value="PyrdxlP-dep_Trfase_small"/>
</dbReference>
<evidence type="ECO:0000313" key="1">
    <source>
        <dbReference type="EMBL" id="GFT44823.1"/>
    </source>
</evidence>
<name>A0A8X6P033_NEPPI</name>
<sequence length="76" mass="8580">MGQPTVSSIMLNPRKFSSSIKASLKNLNRCMSRIPIRKDTATSPLYHLTSDQCIERESKYGAHNYHPLPVVLHKGK</sequence>
<proteinExistence type="predicted"/>
<dbReference type="Proteomes" id="UP000887013">
    <property type="component" value="Unassembled WGS sequence"/>
</dbReference>
<protein>
    <submittedName>
        <fullName evidence="1">Ornithine aminotransferase, mitochondrial</fullName>
    </submittedName>
</protein>
<feature type="non-terminal residue" evidence="1">
    <location>
        <position position="1"/>
    </location>
</feature>
<gene>
    <name evidence="1" type="primary">OAT</name>
    <name evidence="1" type="ORF">NPIL_632511</name>
</gene>
<keyword evidence="2" id="KW-1185">Reference proteome</keyword>
<keyword evidence="1" id="KW-0032">Aminotransferase</keyword>
<dbReference type="OrthoDB" id="10532960at2759"/>
<dbReference type="Gene3D" id="3.90.1150.10">
    <property type="entry name" value="Aspartate Aminotransferase, domain 1"/>
    <property type="match status" value="1"/>
</dbReference>
<evidence type="ECO:0000313" key="2">
    <source>
        <dbReference type="Proteomes" id="UP000887013"/>
    </source>
</evidence>
<accession>A0A8X6P033</accession>
<reference evidence="1" key="1">
    <citation type="submission" date="2020-08" db="EMBL/GenBank/DDBJ databases">
        <title>Multicomponent nature underlies the extraordinary mechanical properties of spider dragline silk.</title>
        <authorList>
            <person name="Kono N."/>
            <person name="Nakamura H."/>
            <person name="Mori M."/>
            <person name="Yoshida Y."/>
            <person name="Ohtoshi R."/>
            <person name="Malay A.D."/>
            <person name="Moran D.A.P."/>
            <person name="Tomita M."/>
            <person name="Numata K."/>
            <person name="Arakawa K."/>
        </authorList>
    </citation>
    <scope>NUCLEOTIDE SEQUENCE</scope>
</reference>
<organism evidence="1 2">
    <name type="scientific">Nephila pilipes</name>
    <name type="common">Giant wood spider</name>
    <name type="synonym">Nephila maculata</name>
    <dbReference type="NCBI Taxonomy" id="299642"/>
    <lineage>
        <taxon>Eukaryota</taxon>
        <taxon>Metazoa</taxon>
        <taxon>Ecdysozoa</taxon>
        <taxon>Arthropoda</taxon>
        <taxon>Chelicerata</taxon>
        <taxon>Arachnida</taxon>
        <taxon>Araneae</taxon>
        <taxon>Araneomorphae</taxon>
        <taxon>Entelegynae</taxon>
        <taxon>Araneoidea</taxon>
        <taxon>Nephilidae</taxon>
        <taxon>Nephila</taxon>
    </lineage>
</organism>
<comment type="caution">
    <text evidence="1">The sequence shown here is derived from an EMBL/GenBank/DDBJ whole genome shotgun (WGS) entry which is preliminary data.</text>
</comment>
<dbReference type="GO" id="GO:0008483">
    <property type="term" value="F:transaminase activity"/>
    <property type="evidence" value="ECO:0007669"/>
    <property type="project" value="UniProtKB-KW"/>
</dbReference>